<reference evidence="2" key="1">
    <citation type="journal article" date="2013" name="Nat. Genet.">
        <title>The Capsella rubella genome and the genomic consequences of rapid mating system evolution.</title>
        <authorList>
            <person name="Slotte T."/>
            <person name="Hazzouri K.M."/>
            <person name="Agren J.A."/>
            <person name="Koenig D."/>
            <person name="Maumus F."/>
            <person name="Guo Y.L."/>
            <person name="Steige K."/>
            <person name="Platts A.E."/>
            <person name="Escobar J.S."/>
            <person name="Newman L.K."/>
            <person name="Wang W."/>
            <person name="Mandakova T."/>
            <person name="Vello E."/>
            <person name="Smith L.M."/>
            <person name="Henz S.R."/>
            <person name="Steffen J."/>
            <person name="Takuno S."/>
            <person name="Brandvain Y."/>
            <person name="Coop G."/>
            <person name="Andolfatto P."/>
            <person name="Hu T.T."/>
            <person name="Blanchette M."/>
            <person name="Clark R.M."/>
            <person name="Quesneville H."/>
            <person name="Nordborg M."/>
            <person name="Gaut B.S."/>
            <person name="Lysak M.A."/>
            <person name="Jenkins J."/>
            <person name="Grimwood J."/>
            <person name="Chapman J."/>
            <person name="Prochnik S."/>
            <person name="Shu S."/>
            <person name="Rokhsar D."/>
            <person name="Schmutz J."/>
            <person name="Weigel D."/>
            <person name="Wright S.I."/>
        </authorList>
    </citation>
    <scope>NUCLEOTIDE SEQUENCE [LARGE SCALE GENOMIC DNA]</scope>
    <source>
        <strain evidence="2">cv. Monte Gargano</strain>
    </source>
</reference>
<name>R0G2B5_9BRAS</name>
<proteinExistence type="predicted"/>
<organism evidence="1 2">
    <name type="scientific">Capsella rubella</name>
    <dbReference type="NCBI Taxonomy" id="81985"/>
    <lineage>
        <taxon>Eukaryota</taxon>
        <taxon>Viridiplantae</taxon>
        <taxon>Streptophyta</taxon>
        <taxon>Embryophyta</taxon>
        <taxon>Tracheophyta</taxon>
        <taxon>Spermatophyta</taxon>
        <taxon>Magnoliopsida</taxon>
        <taxon>eudicotyledons</taxon>
        <taxon>Gunneridae</taxon>
        <taxon>Pentapetalae</taxon>
        <taxon>rosids</taxon>
        <taxon>malvids</taxon>
        <taxon>Brassicales</taxon>
        <taxon>Brassicaceae</taxon>
        <taxon>Camelineae</taxon>
        <taxon>Capsella</taxon>
    </lineage>
</organism>
<dbReference type="AlphaFoldDB" id="R0G2B5"/>
<dbReference type="eggNOG" id="KOG0987">
    <property type="taxonomic scope" value="Eukaryota"/>
</dbReference>
<accession>R0G2B5</accession>
<dbReference type="PANTHER" id="PTHR10492:SF101">
    <property type="entry name" value="ATP-DEPENDENT DNA HELICASE"/>
    <property type="match status" value="1"/>
</dbReference>
<evidence type="ECO:0000313" key="2">
    <source>
        <dbReference type="Proteomes" id="UP000029121"/>
    </source>
</evidence>
<sequence>MKLPFHPPGKQPVFYKEKESIQDVLDRRANVDSMFMAYLNLNKVNAFARNFTYGEIPKYFTWDGKLKQYKQRERGFSIGRINYVPHKMEDEYYMRILLGIVPGPTSDDDIRTYKRFVYETYKKACFARGIVEDDQAYIDSLLEGSIWFFGKQLRNYFTMMLLDGCLSRPDNVWEQTEFSKWILAVGDGKVSEPNDGEALIDIPEVLIIRYDGEPIDAISRADYGDLS</sequence>
<protein>
    <submittedName>
        <fullName evidence="1">Uncharacterized protein</fullName>
    </submittedName>
</protein>
<gene>
    <name evidence="1" type="ORF">CARUB_v100246550mg</name>
</gene>
<dbReference type="EMBL" id="KB870808">
    <property type="protein sequence ID" value="EOA29441.1"/>
    <property type="molecule type" value="Genomic_DNA"/>
</dbReference>
<keyword evidence="2" id="KW-1185">Reference proteome</keyword>
<dbReference type="PANTHER" id="PTHR10492">
    <property type="match status" value="1"/>
</dbReference>
<feature type="non-terminal residue" evidence="1">
    <location>
        <position position="227"/>
    </location>
</feature>
<dbReference type="Proteomes" id="UP000029121">
    <property type="component" value="Unassembled WGS sequence"/>
</dbReference>
<evidence type="ECO:0000313" key="1">
    <source>
        <dbReference type="EMBL" id="EOA29441.1"/>
    </source>
</evidence>
<dbReference type="STRING" id="81985.R0G2B5"/>